<keyword evidence="3" id="KW-1185">Reference proteome</keyword>
<gene>
    <name evidence="2" type="ORF">GN244_ATG20889</name>
</gene>
<feature type="compositionally biased region" description="Basic and acidic residues" evidence="1">
    <location>
        <begin position="158"/>
        <end position="179"/>
    </location>
</feature>
<feature type="compositionally biased region" description="Polar residues" evidence="1">
    <location>
        <begin position="190"/>
        <end position="199"/>
    </location>
</feature>
<sequence length="215" mass="23330">MPERRNVAEQSNPLSSKRLEAHMLQALKAGEKGQSKSAISDEIAGVLRQLKAKSASADTAFFFGGVTHIEDPNRGPTQRHTPTSSAVSCHFALAEVLQQLDEEGGDASRVKTDELGYKDAPDTKGLGSEKGMVHEEKKNAIVSKPGAGLSLKNKKIGHSKEGRKESIARRSKISVEAKAKTMAHRKQTKHQPNTSPSSRTEGHYVLNEDLRQALS</sequence>
<reference evidence="2" key="1">
    <citation type="submission" date="2020-04" db="EMBL/GenBank/DDBJ databases">
        <title>Hybrid Assembly of Korean Phytophthora infestans isolates.</title>
        <authorList>
            <person name="Prokchorchik M."/>
            <person name="Lee Y."/>
            <person name="Seo J."/>
            <person name="Cho J.-H."/>
            <person name="Park Y.-E."/>
            <person name="Jang D.-C."/>
            <person name="Im J.-S."/>
            <person name="Choi J.-G."/>
            <person name="Park H.-J."/>
            <person name="Lee G.-B."/>
            <person name="Lee Y.-G."/>
            <person name="Hong S.-Y."/>
            <person name="Cho K."/>
            <person name="Sohn K.H."/>
        </authorList>
    </citation>
    <scope>NUCLEOTIDE SEQUENCE</scope>
    <source>
        <strain evidence="2">KR_1_A1</strain>
    </source>
</reference>
<evidence type="ECO:0000313" key="3">
    <source>
        <dbReference type="Proteomes" id="UP000602510"/>
    </source>
</evidence>
<dbReference type="EMBL" id="WSZM01001431">
    <property type="protein sequence ID" value="KAF4027491.1"/>
    <property type="molecule type" value="Genomic_DNA"/>
</dbReference>
<organism evidence="2 3">
    <name type="scientific">Phytophthora infestans</name>
    <name type="common">Potato late blight agent</name>
    <name type="synonym">Botrytis infestans</name>
    <dbReference type="NCBI Taxonomy" id="4787"/>
    <lineage>
        <taxon>Eukaryota</taxon>
        <taxon>Sar</taxon>
        <taxon>Stramenopiles</taxon>
        <taxon>Oomycota</taxon>
        <taxon>Peronosporomycetes</taxon>
        <taxon>Peronosporales</taxon>
        <taxon>Peronosporaceae</taxon>
        <taxon>Phytophthora</taxon>
    </lineage>
</organism>
<proteinExistence type="predicted"/>
<comment type="caution">
    <text evidence="2">The sequence shown here is derived from an EMBL/GenBank/DDBJ whole genome shotgun (WGS) entry which is preliminary data.</text>
</comment>
<evidence type="ECO:0000256" key="1">
    <source>
        <dbReference type="SAM" id="MobiDB-lite"/>
    </source>
</evidence>
<protein>
    <submittedName>
        <fullName evidence="2">Uncharacterized protein</fullName>
    </submittedName>
</protein>
<accession>A0A833SS22</accession>
<dbReference type="Proteomes" id="UP000602510">
    <property type="component" value="Unassembled WGS sequence"/>
</dbReference>
<feature type="compositionally biased region" description="Basic and acidic residues" evidence="1">
    <location>
        <begin position="200"/>
        <end position="215"/>
    </location>
</feature>
<feature type="region of interest" description="Disordered" evidence="1">
    <location>
        <begin position="102"/>
        <end position="215"/>
    </location>
</feature>
<name>A0A833SS22_PHYIN</name>
<feature type="compositionally biased region" description="Basic and acidic residues" evidence="1">
    <location>
        <begin position="106"/>
        <end position="122"/>
    </location>
</feature>
<dbReference type="AlphaFoldDB" id="A0A833SS22"/>
<evidence type="ECO:0000313" key="2">
    <source>
        <dbReference type="EMBL" id="KAF4027491.1"/>
    </source>
</evidence>